<keyword evidence="2" id="KW-0472">Membrane</keyword>
<keyword evidence="2" id="KW-0812">Transmembrane</keyword>
<evidence type="ECO:0000256" key="2">
    <source>
        <dbReference type="SAM" id="Phobius"/>
    </source>
</evidence>
<reference evidence="5" key="1">
    <citation type="journal article" date="2023" name="Commun. Biol.">
        <title>Genome analysis of Parmales, the sister group of diatoms, reveals the evolutionary specialization of diatoms from phago-mixotrophs to photoautotrophs.</title>
        <authorList>
            <person name="Ban H."/>
            <person name="Sato S."/>
            <person name="Yoshikawa S."/>
            <person name="Yamada K."/>
            <person name="Nakamura Y."/>
            <person name="Ichinomiya M."/>
            <person name="Sato N."/>
            <person name="Blanc-Mathieu R."/>
            <person name="Endo H."/>
            <person name="Kuwata A."/>
            <person name="Ogata H."/>
        </authorList>
    </citation>
    <scope>NUCLEOTIDE SEQUENCE [LARGE SCALE GENOMIC DNA]</scope>
</reference>
<feature type="transmembrane region" description="Helical" evidence="2">
    <location>
        <begin position="887"/>
        <end position="911"/>
    </location>
</feature>
<dbReference type="InterPro" id="IPR002372">
    <property type="entry name" value="PQQ_rpt_dom"/>
</dbReference>
<dbReference type="PANTHER" id="PTHR34512">
    <property type="entry name" value="CELL SURFACE PROTEIN"/>
    <property type="match status" value="1"/>
</dbReference>
<feature type="transmembrane region" description="Helical" evidence="2">
    <location>
        <begin position="1297"/>
        <end position="1324"/>
    </location>
</feature>
<dbReference type="PANTHER" id="PTHR34512:SF30">
    <property type="entry name" value="OUTER MEMBRANE PROTEIN ASSEMBLY FACTOR BAMB"/>
    <property type="match status" value="1"/>
</dbReference>
<feature type="compositionally biased region" description="Basic and acidic residues" evidence="1">
    <location>
        <begin position="1617"/>
        <end position="1633"/>
    </location>
</feature>
<accession>A0A9W6ZSV9</accession>
<keyword evidence="2" id="KW-1133">Transmembrane helix</keyword>
<dbReference type="InterPro" id="IPR001680">
    <property type="entry name" value="WD40_rpt"/>
</dbReference>
<feature type="region of interest" description="Disordered" evidence="1">
    <location>
        <begin position="1614"/>
        <end position="1633"/>
    </location>
</feature>
<dbReference type="SMART" id="SM00320">
    <property type="entry name" value="WD40"/>
    <property type="match status" value="4"/>
</dbReference>
<gene>
    <name evidence="4" type="ORF">TL16_g02039</name>
</gene>
<feature type="transmembrane region" description="Helical" evidence="2">
    <location>
        <begin position="1336"/>
        <end position="1359"/>
    </location>
</feature>
<feature type="compositionally biased region" description="Basic and acidic residues" evidence="1">
    <location>
        <begin position="1260"/>
        <end position="1287"/>
    </location>
</feature>
<feature type="compositionally biased region" description="Acidic residues" evidence="1">
    <location>
        <begin position="755"/>
        <end position="765"/>
    </location>
</feature>
<name>A0A9W6ZSV9_9STRA</name>
<feature type="transmembrane region" description="Helical" evidence="2">
    <location>
        <begin position="977"/>
        <end position="995"/>
    </location>
</feature>
<feature type="transmembrane region" description="Helical" evidence="2">
    <location>
        <begin position="847"/>
        <end position="867"/>
    </location>
</feature>
<dbReference type="InterPro" id="IPR011047">
    <property type="entry name" value="Quinoprotein_ADH-like_sf"/>
</dbReference>
<dbReference type="InterPro" id="IPR015943">
    <property type="entry name" value="WD40/YVTN_repeat-like_dom_sf"/>
</dbReference>
<feature type="region of interest" description="Disordered" evidence="1">
    <location>
        <begin position="755"/>
        <end position="777"/>
    </location>
</feature>
<feature type="domain" description="Pyrrolo-quinoline quinone repeat" evidence="3">
    <location>
        <begin position="201"/>
        <end position="451"/>
    </location>
</feature>
<evidence type="ECO:0000256" key="1">
    <source>
        <dbReference type="SAM" id="MobiDB-lite"/>
    </source>
</evidence>
<evidence type="ECO:0000259" key="3">
    <source>
        <dbReference type="Pfam" id="PF13360"/>
    </source>
</evidence>
<proteinExistence type="predicted"/>
<feature type="transmembrane region" description="Helical" evidence="2">
    <location>
        <begin position="1513"/>
        <end position="1533"/>
    </location>
</feature>
<evidence type="ECO:0000313" key="5">
    <source>
        <dbReference type="Proteomes" id="UP001162640"/>
    </source>
</evidence>
<dbReference type="Pfam" id="PF13360">
    <property type="entry name" value="PQQ_2"/>
    <property type="match status" value="1"/>
</dbReference>
<feature type="transmembrane region" description="Helical" evidence="2">
    <location>
        <begin position="1090"/>
        <end position="1111"/>
    </location>
</feature>
<dbReference type="SUPFAM" id="SSF50998">
    <property type="entry name" value="Quinoprotein alcohol dehydrogenase-like"/>
    <property type="match status" value="2"/>
</dbReference>
<dbReference type="Gene3D" id="2.130.10.10">
    <property type="entry name" value="YVTN repeat-like/Quinoprotein amine dehydrogenase"/>
    <property type="match status" value="2"/>
</dbReference>
<organism evidence="4 5">
    <name type="scientific">Triparma laevis f. inornata</name>
    <dbReference type="NCBI Taxonomy" id="1714386"/>
    <lineage>
        <taxon>Eukaryota</taxon>
        <taxon>Sar</taxon>
        <taxon>Stramenopiles</taxon>
        <taxon>Ochrophyta</taxon>
        <taxon>Bolidophyceae</taxon>
        <taxon>Parmales</taxon>
        <taxon>Triparmaceae</taxon>
        <taxon>Triparma</taxon>
    </lineage>
</organism>
<dbReference type="Proteomes" id="UP001162640">
    <property type="component" value="Unassembled WGS sequence"/>
</dbReference>
<sequence length="1633" mass="181338">MPHSANAPNIICASKETPLCFSVKGTTVQAINSITGEQAKTYCSGSGSVTCLAMNPDLDVMVYGDENGLLVAQASKTGNKYWTSEMKSKPVALIATDVLTFICVETGRVEARWLTDGDPLWKKNVTLGRPMCMEIISHNLVLCTNKGEVICLGILDGSIIYKSAVKSPRSEDTIQCMSGDDDLDLVAIGNIGGEVILRSSCTDEVIWKQESGSPVVSVDISGTRCVTGSTSGVVSCWDIENHGELLWQGVAFGRLTEVEIAENIDMVLSCGDSKTVQMWDLMTGEKKWEAEDSKVEVETVEYDGENVIFGCHFGNIYYVDSKDGSLKWRNDADDEIECTELSKSFDPNNDLIGVGRASGLASVFSLASQSHLFNVKSHNREITAMTLTEVSTAITGSNDFSLRCTGRETEHWMKRAKSQPTTITTIGDAVIVGYKDGTCQCLSIHNGEERWGLGADRSKSLKKLDIMNGVTPEKRAKEKRVFGSDKDNQPKLTQFLEREKTESTPSSQFSWNIHPGESISSLTFDESTGSVLAVKSHMSKKTCTLLCLKLNDGRPRWQLSFPANVIMNMQLPSAAQTTFKNVGMIVLREGRLLAFDRATGKPKGSIFKSKKIGQIVAACLVGDYLIACSKSYIHVAEYIYEEGGKTESPFRHLWKSKKIGQNGSIIHSCEAYRDFGAVICTGNEILITDLRRWKHPYVWSVSPSGHEDPIEEIKIKGKYLYSVSSIIIRHRINYAFNYDGMSINREVVKMDEINDQGEEGGEDNDNDKNKNKDEAGRSSRIEATINHIIEYQNMYEYRGMQLLQYGLFIQRCGFAFKNIDAPITYEEISDLLSSLGDIMLVLPGINYLFVFTGCCAIVLSFLITFAVQEWVEFRKFLEPNSKRLHILWGFLCVVCEACSGFFAVPILTYLLKMLKCEEYDGEFYVVATMPEMEEFKGNNNGTEEEDGFSIGEEQTIDLSAGLGGGYDEIKCWEGNHLAYSAIGLFTCFLYLPMAVRFIRVDKKLDCIEAKANFFDWKSDTVKLEKRHHAYSLIDTTAERASFMVGVMLTTVSTFVDSEFAGVIIDFTIQCVFVITTHLHPPHFDRKTNNVAILLAWSTLYIFTTAIISYLLDDPNHVLVNVLPLLMPLIVIGGALKIYSEDVQVRWRTWSEKRKNEGGATKRRIWQREHLKKVYIDRDLSMKGRGKEIKGKLEEAKGFVGEGANFLFNKNEVLKFSVFRGKGTGKGGGDLEEGSTSSDDDEEDEDGGMESLGTEFGLGLRKREEEGGKGKGKEEEEEEERKANPEDEIRMAGWQETVAFKLTFLCLVFSMVLLVSSGMAFFYGAKFDNTQYVSGMSASWLMAIICVLCNSGTLIVANYIKTQFLNILALGASLHAAQQEFYYFAVLKKGVECLNLPVELRGGVEELQFGYGEGWFNASNTGEKNLVIEEQCPIGLGGDLGISQCDCCGDVGSTADLNVFSVLHSGVLFEDEFGHERVEDCMCFSASNFVCDYLMRADGGGVDKSSHFYIYTQVSFYAAVGAMMASMVIVLLSVKASLLALEEYFEEANIAQWKKWKEDKVKALKIAVLKARGKDTGGVDGSILGDVNSRIRSKNLKRLRKEISNKGLSNASSWLGLKKKEGEGEGKEEGKEEK</sequence>
<feature type="compositionally biased region" description="Basic and acidic residues" evidence="1">
    <location>
        <begin position="766"/>
        <end position="777"/>
    </location>
</feature>
<evidence type="ECO:0000313" key="4">
    <source>
        <dbReference type="EMBL" id="GMH56010.1"/>
    </source>
</evidence>
<feature type="region of interest" description="Disordered" evidence="1">
    <location>
        <begin position="1225"/>
        <end position="1287"/>
    </location>
</feature>
<comment type="caution">
    <text evidence="4">The sequence shown here is derived from an EMBL/GenBank/DDBJ whole genome shotgun (WGS) entry which is preliminary data.</text>
</comment>
<protein>
    <recommendedName>
        <fullName evidence="3">Pyrrolo-quinoline quinone repeat domain-containing protein</fullName>
    </recommendedName>
</protein>
<feature type="transmembrane region" description="Helical" evidence="2">
    <location>
        <begin position="1117"/>
        <end position="1138"/>
    </location>
</feature>
<dbReference type="EMBL" id="BLQM01000048">
    <property type="protein sequence ID" value="GMH56010.1"/>
    <property type="molecule type" value="Genomic_DNA"/>
</dbReference>
<feature type="compositionally biased region" description="Acidic residues" evidence="1">
    <location>
        <begin position="1229"/>
        <end position="1247"/>
    </location>
</feature>